<dbReference type="InterPro" id="IPR011055">
    <property type="entry name" value="Dup_hybrid_motif"/>
</dbReference>
<sequence length="210" mass="22245">MNRYWPIAREALTIGSPFGPREGGFHAGQDFPAPDGTPIYACAGGTVLYLGAASGYGEWIVIDHPSADGGGVSEYGHMWDAHATGLSVGDRVEAGQLIAYVGNNGGSTGPHLHLSVMPYGYDPDAKIDPMGWLGAAGFPEEEFFWALSDDEQRELLDRTRAVWAQLCGPVGAGWPQLGRNPNGTDRTVVDALAALPPVRHATPPPVKRPG</sequence>
<dbReference type="RefSeq" id="WP_040742399.1">
    <property type="nucleotide sequence ID" value="NZ_QJKF01000002.1"/>
</dbReference>
<feature type="domain" description="M23ase beta-sheet core" evidence="1">
    <location>
        <begin position="25"/>
        <end position="120"/>
    </location>
</feature>
<dbReference type="Gene3D" id="2.70.70.10">
    <property type="entry name" value="Glucose Permease (Domain IIA)"/>
    <property type="match status" value="1"/>
</dbReference>
<dbReference type="SUPFAM" id="SSF51261">
    <property type="entry name" value="Duplicated hybrid motif"/>
    <property type="match status" value="1"/>
</dbReference>
<dbReference type="Proteomes" id="UP000247569">
    <property type="component" value="Unassembled WGS sequence"/>
</dbReference>
<name>A0A318KCB9_9NOCA</name>
<dbReference type="Pfam" id="PF01551">
    <property type="entry name" value="Peptidase_M23"/>
    <property type="match status" value="1"/>
</dbReference>
<dbReference type="AlphaFoldDB" id="A0A318KCB9"/>
<comment type="caution">
    <text evidence="2">The sequence shown here is derived from an EMBL/GenBank/DDBJ whole genome shotgun (WGS) entry which is preliminary data.</text>
</comment>
<dbReference type="PANTHER" id="PTHR21666">
    <property type="entry name" value="PEPTIDASE-RELATED"/>
    <property type="match status" value="1"/>
</dbReference>
<dbReference type="EMBL" id="QJKF01000002">
    <property type="protein sequence ID" value="PXX69392.1"/>
    <property type="molecule type" value="Genomic_DNA"/>
</dbReference>
<reference evidence="2 3" key="1">
    <citation type="submission" date="2018-05" db="EMBL/GenBank/DDBJ databases">
        <title>Genomic Encyclopedia of Type Strains, Phase IV (KMG-IV): sequencing the most valuable type-strain genomes for metagenomic binning, comparative biology and taxonomic classification.</title>
        <authorList>
            <person name="Goeker M."/>
        </authorList>
    </citation>
    <scope>NUCLEOTIDE SEQUENCE [LARGE SCALE GENOMIC DNA]</scope>
    <source>
        <strain evidence="2 3">DSM 44704</strain>
    </source>
</reference>
<proteinExistence type="predicted"/>
<evidence type="ECO:0000313" key="2">
    <source>
        <dbReference type="EMBL" id="PXX69392.1"/>
    </source>
</evidence>
<protein>
    <submittedName>
        <fullName evidence="2">Peptidase M23-like protein</fullName>
    </submittedName>
</protein>
<dbReference type="GO" id="GO:0004222">
    <property type="term" value="F:metalloendopeptidase activity"/>
    <property type="evidence" value="ECO:0007669"/>
    <property type="project" value="TreeGrafter"/>
</dbReference>
<dbReference type="OrthoDB" id="3345404at2"/>
<dbReference type="InterPro" id="IPR050570">
    <property type="entry name" value="Cell_wall_metabolism_enzyme"/>
</dbReference>
<dbReference type="CDD" id="cd12797">
    <property type="entry name" value="M23_peptidase"/>
    <property type="match status" value="1"/>
</dbReference>
<gene>
    <name evidence="2" type="ORF">DFR70_1021081</name>
</gene>
<keyword evidence="3" id="KW-1185">Reference proteome</keyword>
<accession>A0A318KCB9</accession>
<dbReference type="PANTHER" id="PTHR21666:SF270">
    <property type="entry name" value="MUREIN HYDROLASE ACTIVATOR ENVC"/>
    <property type="match status" value="1"/>
</dbReference>
<evidence type="ECO:0000313" key="3">
    <source>
        <dbReference type="Proteomes" id="UP000247569"/>
    </source>
</evidence>
<dbReference type="InterPro" id="IPR016047">
    <property type="entry name" value="M23ase_b-sheet_dom"/>
</dbReference>
<organism evidence="2 3">
    <name type="scientific">Nocardia tenerifensis</name>
    <dbReference type="NCBI Taxonomy" id="228006"/>
    <lineage>
        <taxon>Bacteria</taxon>
        <taxon>Bacillati</taxon>
        <taxon>Actinomycetota</taxon>
        <taxon>Actinomycetes</taxon>
        <taxon>Mycobacteriales</taxon>
        <taxon>Nocardiaceae</taxon>
        <taxon>Nocardia</taxon>
    </lineage>
</organism>
<evidence type="ECO:0000259" key="1">
    <source>
        <dbReference type="Pfam" id="PF01551"/>
    </source>
</evidence>